<evidence type="ECO:0000313" key="2">
    <source>
        <dbReference type="Proteomes" id="UP001596086"/>
    </source>
</evidence>
<accession>A0ABW0S0S0</accession>
<dbReference type="Proteomes" id="UP001596086">
    <property type="component" value="Unassembled WGS sequence"/>
</dbReference>
<name>A0ABW0S0S0_9BURK</name>
<dbReference type="EMBL" id="JBHSMZ010000008">
    <property type="protein sequence ID" value="MFC5549520.1"/>
    <property type="molecule type" value="Genomic_DNA"/>
</dbReference>
<protein>
    <submittedName>
        <fullName evidence="1">Ribbon-helix-helix domain-containing protein</fullName>
    </submittedName>
</protein>
<organism evidence="1 2">
    <name type="scientific">Massilia aerilata</name>
    <dbReference type="NCBI Taxonomy" id="453817"/>
    <lineage>
        <taxon>Bacteria</taxon>
        <taxon>Pseudomonadati</taxon>
        <taxon>Pseudomonadota</taxon>
        <taxon>Betaproteobacteria</taxon>
        <taxon>Burkholderiales</taxon>
        <taxon>Oxalobacteraceae</taxon>
        <taxon>Telluria group</taxon>
        <taxon>Massilia</taxon>
    </lineage>
</organism>
<gene>
    <name evidence="1" type="ORF">ACFPO9_13470</name>
</gene>
<sequence length="157" mass="17242">MPEITQRMLTSITGKRSSIKLDQPTWQAVDWLARERGLTWQDWCKQVLAEVTGIDNQTATLREAAMAGVLGATIMPDLAALQDRAEQLALQKNHALMRNAAPIDDALLKSTLKHGKVLGGADLGGFEVLFGFDEFGTDCIWIKNGLRNGKHFAIQAP</sequence>
<proteinExistence type="predicted"/>
<dbReference type="Gene3D" id="1.10.3990.20">
    <property type="entry name" value="protein bp1543"/>
    <property type="match status" value="1"/>
</dbReference>
<evidence type="ECO:0000313" key="1">
    <source>
        <dbReference type="EMBL" id="MFC5549520.1"/>
    </source>
</evidence>
<reference evidence="2" key="1">
    <citation type="journal article" date="2019" name="Int. J. Syst. Evol. Microbiol.">
        <title>The Global Catalogue of Microorganisms (GCM) 10K type strain sequencing project: providing services to taxonomists for standard genome sequencing and annotation.</title>
        <authorList>
            <consortium name="The Broad Institute Genomics Platform"/>
            <consortium name="The Broad Institute Genome Sequencing Center for Infectious Disease"/>
            <person name="Wu L."/>
            <person name="Ma J."/>
        </authorList>
    </citation>
    <scope>NUCLEOTIDE SEQUENCE [LARGE SCALE GENOMIC DNA]</scope>
    <source>
        <strain evidence="2">CGMCC 4.5798</strain>
    </source>
</reference>
<comment type="caution">
    <text evidence="1">The sequence shown here is derived from an EMBL/GenBank/DDBJ whole genome shotgun (WGS) entry which is preliminary data.</text>
</comment>
<dbReference type="InterPro" id="IPR038268">
    <property type="entry name" value="RHH_sf"/>
</dbReference>
<keyword evidence="2" id="KW-1185">Reference proteome</keyword>
<dbReference type="RefSeq" id="WP_379771576.1">
    <property type="nucleotide sequence ID" value="NZ_JBHSMZ010000008.1"/>
</dbReference>